<dbReference type="PROSITE" id="PS00108">
    <property type="entry name" value="PROTEIN_KINASE_ST"/>
    <property type="match status" value="1"/>
</dbReference>
<feature type="compositionally biased region" description="Basic and acidic residues" evidence="5">
    <location>
        <begin position="574"/>
        <end position="584"/>
    </location>
</feature>
<dbReference type="EMBL" id="JADGJD010000605">
    <property type="protein sequence ID" value="KAJ3049717.1"/>
    <property type="molecule type" value="Genomic_DNA"/>
</dbReference>
<dbReference type="InterPro" id="IPR040501">
    <property type="entry name" value="TFA2_Winged_2"/>
</dbReference>
<reference evidence="7" key="1">
    <citation type="submission" date="2020-05" db="EMBL/GenBank/DDBJ databases">
        <title>Phylogenomic resolution of chytrid fungi.</title>
        <authorList>
            <person name="Stajich J.E."/>
            <person name="Amses K."/>
            <person name="Simmons R."/>
            <person name="Seto K."/>
            <person name="Myers J."/>
            <person name="Bonds A."/>
            <person name="Quandt C.A."/>
            <person name="Barry K."/>
            <person name="Liu P."/>
            <person name="Grigoriev I."/>
            <person name="Longcore J.E."/>
            <person name="James T.Y."/>
        </authorList>
    </citation>
    <scope>NUCLEOTIDE SEQUENCE</scope>
    <source>
        <strain evidence="7">JEL0318</strain>
    </source>
</reference>
<dbReference type="SMART" id="SM00220">
    <property type="entry name" value="S_TKc"/>
    <property type="match status" value="1"/>
</dbReference>
<feature type="non-terminal residue" evidence="7">
    <location>
        <position position="727"/>
    </location>
</feature>
<dbReference type="InterPro" id="IPR011009">
    <property type="entry name" value="Kinase-like_dom_sf"/>
</dbReference>
<dbReference type="EC" id="2.7.11.1" evidence="1"/>
<keyword evidence="8" id="KW-1185">Reference proteome</keyword>
<dbReference type="PROSITE" id="PS00107">
    <property type="entry name" value="PROTEIN_KINASE_ATP"/>
    <property type="match status" value="1"/>
</dbReference>
<evidence type="ECO:0000256" key="4">
    <source>
        <dbReference type="PROSITE-ProRule" id="PRU10141"/>
    </source>
</evidence>
<accession>A0AAD5S939</accession>
<evidence type="ECO:0000256" key="2">
    <source>
        <dbReference type="ARBA" id="ARBA00022741"/>
    </source>
</evidence>
<dbReference type="PROSITE" id="PS50011">
    <property type="entry name" value="PROTEIN_KINASE_DOM"/>
    <property type="match status" value="1"/>
</dbReference>
<dbReference type="PANTHER" id="PTHR11909">
    <property type="entry name" value="CASEIN KINASE-RELATED"/>
    <property type="match status" value="1"/>
</dbReference>
<sequence>MTSNTRLHVCKITSSPQTDYTYDDSHARDIANTLKNQKASTSARLQQLFTKRLEFIYHLDFEIGKGGFGAVFRGTNIIDGGEEIAIKLEDTLGGKTLLLEDERDMYKSLAGGVGIPCVRWYGTECDYNCMVIDLLGPSVEDLFKFCGGIFSLKTMLVLTLQMLSRIEYIHSKNFIHRDIKPDNFLMGLGKRGNQVNVIDFGLSKSFLSKDGLHILESEDSVGFAGTANYASLNVHSGIHATRRDDLESLGYTFMHFLVGRLPWADLKGAKTVETMKLKFDEKLLLDHDVLGSTHSQSFTKYFQYVSSLQFDDKPDYSYVYDIFVDEFLEHGFVYDHKYEWTNMIGTIPRDTNDATKKRISEWYADVVIDFDSEDSIAKLIEEELERRKMFGLLERKTLDGAVEIDFKELLRGCVNAREILQELEGASKLIIIRNKDGDPKHLFWNDTNLLSKVNPQFEKLLEESALVDSSQPAKMMADYGLKGIEVTHTAVKASEDSDDEDLDEYIEGILTGKGGRDEDEESEEDYSWPSKEGHQMYTDISNAVDEEDREMTEADLRSIVDDEDEEEEDAQEQDNERRRMDKERMKKKKRRESDSADLDLDDSDLMEENRETKQFKTSRQPLHTEQLPTTSTNSSIDPSDISTSRLPFCQTRVKRDYNEGFRHTDAQKKWQQPGNAADRDDGVAFAVPGSAAASENVVSEYGFALAAEAGVSHNRELDDLLADILDG</sequence>
<comment type="caution">
    <text evidence="7">The sequence shown here is derived from an EMBL/GenBank/DDBJ whole genome shotgun (WGS) entry which is preliminary data.</text>
</comment>
<gene>
    <name evidence="7" type="primary">HRR25_6</name>
    <name evidence="7" type="ORF">HK097_009322</name>
</gene>
<dbReference type="InterPro" id="IPR008271">
    <property type="entry name" value="Ser/Thr_kinase_AS"/>
</dbReference>
<dbReference type="Pfam" id="PF18121">
    <property type="entry name" value="TFA2_Winged_2"/>
    <property type="match status" value="1"/>
</dbReference>
<evidence type="ECO:0000313" key="8">
    <source>
        <dbReference type="Proteomes" id="UP001212841"/>
    </source>
</evidence>
<dbReference type="GO" id="GO:0005524">
    <property type="term" value="F:ATP binding"/>
    <property type="evidence" value="ECO:0007669"/>
    <property type="project" value="UniProtKB-UniRule"/>
</dbReference>
<keyword evidence="2 4" id="KW-0547">Nucleotide-binding</keyword>
<keyword evidence="3 4" id="KW-0067">ATP-binding</keyword>
<feature type="compositionally biased region" description="Basic and acidic residues" evidence="5">
    <location>
        <begin position="551"/>
        <end position="560"/>
    </location>
</feature>
<dbReference type="Pfam" id="PF00069">
    <property type="entry name" value="Pkinase"/>
    <property type="match status" value="1"/>
</dbReference>
<proteinExistence type="predicted"/>
<dbReference type="SUPFAM" id="SSF56112">
    <property type="entry name" value="Protein kinase-like (PK-like)"/>
    <property type="match status" value="1"/>
</dbReference>
<protein>
    <recommendedName>
        <fullName evidence="1">non-specific serine/threonine protein kinase</fullName>
        <ecNumber evidence="1">2.7.11.1</ecNumber>
    </recommendedName>
</protein>
<dbReference type="InterPro" id="IPR000719">
    <property type="entry name" value="Prot_kinase_dom"/>
</dbReference>
<dbReference type="InterPro" id="IPR017441">
    <property type="entry name" value="Protein_kinase_ATP_BS"/>
</dbReference>
<evidence type="ECO:0000256" key="1">
    <source>
        <dbReference type="ARBA" id="ARBA00012513"/>
    </source>
</evidence>
<keyword evidence="7" id="KW-0723">Serine/threonine-protein kinase</keyword>
<feature type="compositionally biased region" description="Polar residues" evidence="5">
    <location>
        <begin position="615"/>
        <end position="644"/>
    </location>
</feature>
<dbReference type="AlphaFoldDB" id="A0AAD5S939"/>
<feature type="compositionally biased region" description="Acidic residues" evidence="5">
    <location>
        <begin position="595"/>
        <end position="606"/>
    </location>
</feature>
<feature type="region of interest" description="Disordered" evidence="5">
    <location>
        <begin position="510"/>
        <end position="644"/>
    </location>
</feature>
<organism evidence="7 8">
    <name type="scientific">Rhizophlyctis rosea</name>
    <dbReference type="NCBI Taxonomy" id="64517"/>
    <lineage>
        <taxon>Eukaryota</taxon>
        <taxon>Fungi</taxon>
        <taxon>Fungi incertae sedis</taxon>
        <taxon>Chytridiomycota</taxon>
        <taxon>Chytridiomycota incertae sedis</taxon>
        <taxon>Chytridiomycetes</taxon>
        <taxon>Rhizophlyctidales</taxon>
        <taxon>Rhizophlyctidaceae</taxon>
        <taxon>Rhizophlyctis</taxon>
    </lineage>
</organism>
<name>A0AAD5S939_9FUNG</name>
<dbReference type="Gene3D" id="1.10.510.10">
    <property type="entry name" value="Transferase(Phosphotransferase) domain 1"/>
    <property type="match status" value="1"/>
</dbReference>
<feature type="compositionally biased region" description="Acidic residues" evidence="5">
    <location>
        <begin position="561"/>
        <end position="573"/>
    </location>
</feature>
<dbReference type="GO" id="GO:0004674">
    <property type="term" value="F:protein serine/threonine kinase activity"/>
    <property type="evidence" value="ECO:0007669"/>
    <property type="project" value="UniProtKB-KW"/>
</dbReference>
<evidence type="ECO:0000256" key="5">
    <source>
        <dbReference type="SAM" id="MobiDB-lite"/>
    </source>
</evidence>
<evidence type="ECO:0000256" key="3">
    <source>
        <dbReference type="ARBA" id="ARBA00022840"/>
    </source>
</evidence>
<feature type="domain" description="Protein kinase" evidence="6">
    <location>
        <begin position="57"/>
        <end position="328"/>
    </location>
</feature>
<dbReference type="Proteomes" id="UP001212841">
    <property type="component" value="Unassembled WGS sequence"/>
</dbReference>
<keyword evidence="7" id="KW-0418">Kinase</keyword>
<evidence type="ECO:0000259" key="6">
    <source>
        <dbReference type="PROSITE" id="PS50011"/>
    </source>
</evidence>
<feature type="binding site" evidence="4">
    <location>
        <position position="87"/>
    </location>
    <ligand>
        <name>ATP</name>
        <dbReference type="ChEBI" id="CHEBI:30616"/>
    </ligand>
</feature>
<keyword evidence="7" id="KW-0808">Transferase</keyword>
<dbReference type="InterPro" id="IPR050235">
    <property type="entry name" value="CK1_Ser-Thr_kinase"/>
</dbReference>
<feature type="compositionally biased region" description="Acidic residues" evidence="5">
    <location>
        <begin position="517"/>
        <end position="526"/>
    </location>
</feature>
<evidence type="ECO:0000313" key="7">
    <source>
        <dbReference type="EMBL" id="KAJ3049717.1"/>
    </source>
</evidence>